<evidence type="ECO:0000313" key="2">
    <source>
        <dbReference type="EMBL" id="NDL63590.1"/>
    </source>
</evidence>
<sequence>MIAFLVEANKFLYRFPDNIIVKDTHSGDMKLIEHCRDDFIYRNYYVGYRSLNGKILILRDNKPIWVMAYEGGAINHEDSDDCVRKIYRFVRQNLARSTVEQPIRGPAEFQDGKMHYNNSFFGSINKYNGAETVTLEDQRIIYRLSYSGGDVIF</sequence>
<feature type="domain" description="DUF5680" evidence="1">
    <location>
        <begin position="44"/>
        <end position="150"/>
    </location>
</feature>
<reference evidence="2 3" key="1">
    <citation type="submission" date="2019-12" db="EMBL/GenBank/DDBJ databases">
        <authorList>
            <person name="Lee S.D."/>
        </authorList>
    </citation>
    <scope>NUCLEOTIDE SEQUENCE [LARGE SCALE GENOMIC DNA]</scope>
    <source>
        <strain evidence="2 3">SAP-6</strain>
    </source>
</reference>
<evidence type="ECO:0000313" key="3">
    <source>
        <dbReference type="Proteomes" id="UP000461443"/>
    </source>
</evidence>
<dbReference type="RefSeq" id="WP_162366309.1">
    <property type="nucleotide sequence ID" value="NZ_WUBS01000008.1"/>
</dbReference>
<keyword evidence="3" id="KW-1185">Reference proteome</keyword>
<dbReference type="Proteomes" id="UP000461443">
    <property type="component" value="Unassembled WGS sequence"/>
</dbReference>
<accession>A0A845SFH9</accession>
<evidence type="ECO:0000259" key="1">
    <source>
        <dbReference type="Pfam" id="PF18931"/>
    </source>
</evidence>
<comment type="caution">
    <text evidence="2">The sequence shown here is derived from an EMBL/GenBank/DDBJ whole genome shotgun (WGS) entry which is preliminary data.</text>
</comment>
<reference evidence="2 3" key="2">
    <citation type="submission" date="2020-02" db="EMBL/GenBank/DDBJ databases">
        <title>The new genus of Enterobacteriales.</title>
        <authorList>
            <person name="Kim I.S."/>
        </authorList>
    </citation>
    <scope>NUCLEOTIDE SEQUENCE [LARGE SCALE GENOMIC DNA]</scope>
    <source>
        <strain evidence="2 3">SAP-6</strain>
    </source>
</reference>
<dbReference type="AlphaFoldDB" id="A0A845SFH9"/>
<name>A0A845SFH9_9GAMM</name>
<protein>
    <recommendedName>
        <fullName evidence="1">DUF5680 domain-containing protein</fullName>
    </recommendedName>
</protein>
<dbReference type="InterPro" id="IPR043735">
    <property type="entry name" value="DUF5680"/>
</dbReference>
<dbReference type="EMBL" id="WUBS01000008">
    <property type="protein sequence ID" value="NDL63590.1"/>
    <property type="molecule type" value="Genomic_DNA"/>
</dbReference>
<proteinExistence type="predicted"/>
<gene>
    <name evidence="2" type="ORF">GRH90_12635</name>
</gene>
<organism evidence="2 3">
    <name type="scientific">Acerihabitans arboris</name>
    <dbReference type="NCBI Taxonomy" id="2691583"/>
    <lineage>
        <taxon>Bacteria</taxon>
        <taxon>Pseudomonadati</taxon>
        <taxon>Pseudomonadota</taxon>
        <taxon>Gammaproteobacteria</taxon>
        <taxon>Enterobacterales</taxon>
        <taxon>Pectobacteriaceae</taxon>
        <taxon>Acerihabitans</taxon>
    </lineage>
</organism>
<dbReference type="Pfam" id="PF18931">
    <property type="entry name" value="DUF5680"/>
    <property type="match status" value="1"/>
</dbReference>